<evidence type="ECO:0000313" key="3">
    <source>
        <dbReference type="RefSeq" id="XP_026754524.2"/>
    </source>
</evidence>
<feature type="signal peptide" evidence="1">
    <location>
        <begin position="1"/>
        <end position="17"/>
    </location>
</feature>
<dbReference type="Proteomes" id="UP001652740">
    <property type="component" value="Unplaced"/>
</dbReference>
<dbReference type="SUPFAM" id="SSF56973">
    <property type="entry name" value="Aerolisin/ETX pore-forming domain"/>
    <property type="match status" value="1"/>
</dbReference>
<accession>A0A6J1WRG1</accession>
<proteinExistence type="predicted"/>
<organism evidence="2 3">
    <name type="scientific">Galleria mellonella</name>
    <name type="common">Greater wax moth</name>
    <dbReference type="NCBI Taxonomy" id="7137"/>
    <lineage>
        <taxon>Eukaryota</taxon>
        <taxon>Metazoa</taxon>
        <taxon>Ecdysozoa</taxon>
        <taxon>Arthropoda</taxon>
        <taxon>Hexapoda</taxon>
        <taxon>Insecta</taxon>
        <taxon>Pterygota</taxon>
        <taxon>Neoptera</taxon>
        <taxon>Endopterygota</taxon>
        <taxon>Lepidoptera</taxon>
        <taxon>Glossata</taxon>
        <taxon>Ditrysia</taxon>
        <taxon>Pyraloidea</taxon>
        <taxon>Pyralidae</taxon>
        <taxon>Galleriinae</taxon>
        <taxon>Galleria</taxon>
    </lineage>
</organism>
<dbReference type="CDD" id="cd20235">
    <property type="entry name" value="PFM_spherulin-2a-like"/>
    <property type="match status" value="1"/>
</dbReference>
<dbReference type="AlphaFoldDB" id="A0A6J1WRG1"/>
<dbReference type="GeneID" id="113514627"/>
<dbReference type="Gene3D" id="2.170.15.10">
    <property type="entry name" value="Proaerolysin, chain A, domain 3"/>
    <property type="match status" value="1"/>
</dbReference>
<dbReference type="InParanoid" id="A0A6J1WRG1"/>
<dbReference type="KEGG" id="gmw:113514627"/>
<evidence type="ECO:0000256" key="1">
    <source>
        <dbReference type="SAM" id="SignalP"/>
    </source>
</evidence>
<protein>
    <submittedName>
        <fullName evidence="3">Spherulin-2A</fullName>
    </submittedName>
</protein>
<gene>
    <name evidence="3" type="primary">LOC113514627</name>
</gene>
<keyword evidence="2" id="KW-1185">Reference proteome</keyword>
<keyword evidence="1" id="KW-0732">Signal</keyword>
<name>A0A6J1WRG1_GALME</name>
<sequence length="300" mass="33202">MVSKYLAILLFIPIIYAKIQVNVVASENEAERLVDLAGSNVDIITDNERYTFQLTDNNLKNAVQSYFGQRPDDAFLRSPTPWGDLYQVYGWPQVARSLSPQRASILQVSSKPSIILTQHFRNNSTQPATFKAQIQQQVQNTVTSTWEKGGELTVGQEIEYGFDIKVVSVGGKTSFSYTSRWGESVSKSETVTVGSESGVEITLEPGQAIIAELLATRGTMEIQVDYEATLSGATAVNYANTFKGHHFWALDINAVMTSGDLNPTAHSREVIKLGYYSSSHVVIRDAENNNVLYSLPMNIF</sequence>
<evidence type="ECO:0000313" key="2">
    <source>
        <dbReference type="Proteomes" id="UP001652740"/>
    </source>
</evidence>
<dbReference type="RefSeq" id="XP_026754524.2">
    <property type="nucleotide sequence ID" value="XM_026898723.3"/>
</dbReference>
<reference evidence="3" key="1">
    <citation type="submission" date="2025-08" db="UniProtKB">
        <authorList>
            <consortium name="RefSeq"/>
        </authorList>
    </citation>
    <scope>IDENTIFICATION</scope>
    <source>
        <tissue evidence="3">Whole larvae</tissue>
    </source>
</reference>
<feature type="chain" id="PRO_5046371494" evidence="1">
    <location>
        <begin position="18"/>
        <end position="300"/>
    </location>
</feature>